<accession>A0A126V420</accession>
<feature type="coiled-coil region" evidence="1">
    <location>
        <begin position="381"/>
        <end position="408"/>
    </location>
</feature>
<dbReference type="EMBL" id="CP014327">
    <property type="protein sequence ID" value="AML53064.1"/>
    <property type="molecule type" value="Genomic_DNA"/>
</dbReference>
<feature type="region of interest" description="Disordered" evidence="2">
    <location>
        <begin position="243"/>
        <end position="266"/>
    </location>
</feature>
<dbReference type="OrthoDB" id="7586183at2"/>
<dbReference type="Gene3D" id="3.30.930.30">
    <property type="match status" value="1"/>
</dbReference>
<evidence type="ECO:0008006" key="5">
    <source>
        <dbReference type="Google" id="ProtNLM"/>
    </source>
</evidence>
<organism evidence="3 4">
    <name type="scientific">Falsihalocynthiibacter arcticus</name>
    <dbReference type="NCBI Taxonomy" id="1579316"/>
    <lineage>
        <taxon>Bacteria</taxon>
        <taxon>Pseudomonadati</taxon>
        <taxon>Pseudomonadota</taxon>
        <taxon>Alphaproteobacteria</taxon>
        <taxon>Rhodobacterales</taxon>
        <taxon>Roseobacteraceae</taxon>
        <taxon>Falsihalocynthiibacter</taxon>
    </lineage>
</organism>
<proteinExistence type="predicted"/>
<dbReference type="AlphaFoldDB" id="A0A126V420"/>
<dbReference type="STRING" id="1579316.RC74_18990"/>
<sequence length="611" mass="67274">MSEHSKFDNPQPVSATKPPVVLRFQGLHPNNLGRFDMHDHRSGGDLSHVDLDASRLNEVLHCEPKWQETIKAEVAAAKRNNFHERQEALLKKSRKAELAALIVEGESDPWRRCSGGGPLREGILTVNKEWLGGTGQAEWDAAKVGSFKRTAMDFLLQHFPDGQLRYANAHHDEEAFHIHFVVAVWTEKVTTNRGRQVLMQASKNPLFSTYEDAQDLAGEAFAPLGLARGERRAEARRLAKAAGEVVPKKRRHIPPSEWRANQQSTGHEVANEIIDAAQSEAKVIIDDGRNAGEVAIRKSRKRAIKEAHKRKEATTREVAAAERHRKEEERAADAARKGRADAEAALVIIEGKAANIVQATQVAEETLQEVKAETVVEVGKMQGIKADIEEAESELVGVLAEVEEVSNKRDLAADDVVVQGQKLDRLQSLMKIEGEALTLTSRQVQSLIVARQDEAQALNAEKTKMAAAKAELTEVESRVVKAEAKLSKAEILMKTLVEGIDMLGSAVLRWISAANPSEETLGWGPNAPKIKEERGQILTRLRPVILKLGPLAQSISLTIESILTKERQELAADAAYVLDLRESWEADQRAELTRILNANSEAAPTSEGPGT</sequence>
<evidence type="ECO:0000256" key="2">
    <source>
        <dbReference type="SAM" id="MobiDB-lite"/>
    </source>
</evidence>
<keyword evidence="1" id="KW-0175">Coiled coil</keyword>
<evidence type="ECO:0000313" key="4">
    <source>
        <dbReference type="Proteomes" id="UP000070371"/>
    </source>
</evidence>
<evidence type="ECO:0000256" key="1">
    <source>
        <dbReference type="SAM" id="Coils"/>
    </source>
</evidence>
<feature type="region of interest" description="Disordered" evidence="2">
    <location>
        <begin position="306"/>
        <end position="336"/>
    </location>
</feature>
<protein>
    <recommendedName>
        <fullName evidence="5">Plasmid recombination enzyme</fullName>
    </recommendedName>
</protein>
<evidence type="ECO:0000313" key="3">
    <source>
        <dbReference type="EMBL" id="AML53064.1"/>
    </source>
</evidence>
<gene>
    <name evidence="3" type="ORF">RC74_18990</name>
</gene>
<keyword evidence="4" id="KW-1185">Reference proteome</keyword>
<reference evidence="3 4" key="1">
    <citation type="submission" date="2016-02" db="EMBL/GenBank/DDBJ databases">
        <title>Complete genome sequence of Halocynthiibacter arcticus PAMC 20958t from arctic marine sediment.</title>
        <authorList>
            <person name="Lee Y.M."/>
            <person name="Baek K."/>
            <person name="Lee H.K."/>
            <person name="Shin S.C."/>
        </authorList>
    </citation>
    <scope>NUCLEOTIDE SEQUENCE [LARGE SCALE GENOMIC DNA]</scope>
    <source>
        <strain evidence="3">PAMC 20958</strain>
    </source>
</reference>
<dbReference type="RefSeq" id="WP_052274661.1">
    <property type="nucleotide sequence ID" value="NZ_CP014327.1"/>
</dbReference>
<name>A0A126V420_9RHOB</name>
<dbReference type="Proteomes" id="UP000070371">
    <property type="component" value="Chromosome"/>
</dbReference>
<feature type="coiled-coil region" evidence="1">
    <location>
        <begin position="458"/>
        <end position="492"/>
    </location>
</feature>
<dbReference type="KEGG" id="hat:RC74_18990"/>
<feature type="compositionally biased region" description="Basic and acidic residues" evidence="2">
    <location>
        <begin position="312"/>
        <end position="336"/>
    </location>
</feature>